<dbReference type="OrthoDB" id="5508079at2"/>
<dbReference type="PANTHER" id="PTHR30487:SF0">
    <property type="entry name" value="PREPILIN LEADER PEPTIDASE_N-METHYLTRANSFERASE-RELATED"/>
    <property type="match status" value="1"/>
</dbReference>
<dbReference type="Proteomes" id="UP000183287">
    <property type="component" value="Unassembled WGS sequence"/>
</dbReference>
<keyword evidence="2" id="KW-1133">Transmembrane helix</keyword>
<keyword evidence="5" id="KW-1185">Reference proteome</keyword>
<dbReference type="GO" id="GO:0006465">
    <property type="term" value="P:signal peptide processing"/>
    <property type="evidence" value="ECO:0007669"/>
    <property type="project" value="TreeGrafter"/>
</dbReference>
<keyword evidence="2" id="KW-0812">Transmembrane</keyword>
<evidence type="ECO:0000259" key="3">
    <source>
        <dbReference type="Pfam" id="PF01478"/>
    </source>
</evidence>
<dbReference type="Gene3D" id="1.20.120.1220">
    <property type="match status" value="1"/>
</dbReference>
<evidence type="ECO:0000313" key="5">
    <source>
        <dbReference type="Proteomes" id="UP000183287"/>
    </source>
</evidence>
<dbReference type="EMBL" id="FOUB01000018">
    <property type="protein sequence ID" value="SFM22523.1"/>
    <property type="molecule type" value="Genomic_DNA"/>
</dbReference>
<feature type="transmembrane region" description="Helical" evidence="2">
    <location>
        <begin position="129"/>
        <end position="148"/>
    </location>
</feature>
<accession>A0A1I4P589</accession>
<dbReference type="InterPro" id="IPR000045">
    <property type="entry name" value="Prepilin_IV_endopep_pep"/>
</dbReference>
<reference evidence="5" key="1">
    <citation type="submission" date="2016-10" db="EMBL/GenBank/DDBJ databases">
        <authorList>
            <person name="Varghese N."/>
            <person name="Submissions S."/>
        </authorList>
    </citation>
    <scope>NUCLEOTIDE SEQUENCE [LARGE SCALE GENOMIC DNA]</scope>
    <source>
        <strain evidence="5">Nm44</strain>
    </source>
</reference>
<comment type="similarity">
    <text evidence="1">Belongs to the peptidase A24 family.</text>
</comment>
<proteinExistence type="inferred from homology"/>
<feature type="transmembrane region" description="Helical" evidence="2">
    <location>
        <begin position="84"/>
        <end position="117"/>
    </location>
</feature>
<protein>
    <submittedName>
        <fullName evidence="4">Prepilin peptidase CpaA</fullName>
    </submittedName>
</protein>
<keyword evidence="2" id="KW-0472">Membrane</keyword>
<dbReference type="PANTHER" id="PTHR30487">
    <property type="entry name" value="TYPE 4 PREPILIN-LIKE PROTEINS LEADER PEPTIDE-PROCESSING ENZYME"/>
    <property type="match status" value="1"/>
</dbReference>
<feature type="transmembrane region" description="Helical" evidence="2">
    <location>
        <begin position="29"/>
        <end position="45"/>
    </location>
</feature>
<organism evidence="4 5">
    <name type="scientific">Nitrosomonas communis</name>
    <dbReference type="NCBI Taxonomy" id="44574"/>
    <lineage>
        <taxon>Bacteria</taxon>
        <taxon>Pseudomonadati</taxon>
        <taxon>Pseudomonadota</taxon>
        <taxon>Betaproteobacteria</taxon>
        <taxon>Nitrosomonadales</taxon>
        <taxon>Nitrosomonadaceae</taxon>
        <taxon>Nitrosomonas</taxon>
    </lineage>
</organism>
<evidence type="ECO:0000256" key="2">
    <source>
        <dbReference type="SAM" id="Phobius"/>
    </source>
</evidence>
<gene>
    <name evidence="4" type="ORF">SAMN05421863_101810</name>
</gene>
<dbReference type="GO" id="GO:0005886">
    <property type="term" value="C:plasma membrane"/>
    <property type="evidence" value="ECO:0007669"/>
    <property type="project" value="TreeGrafter"/>
</dbReference>
<dbReference type="InterPro" id="IPR050882">
    <property type="entry name" value="Prepilin_peptidase/N-MTase"/>
</dbReference>
<dbReference type="GO" id="GO:0004190">
    <property type="term" value="F:aspartic-type endopeptidase activity"/>
    <property type="evidence" value="ECO:0007669"/>
    <property type="project" value="InterPro"/>
</dbReference>
<dbReference type="RefSeq" id="WP_074905214.1">
    <property type="nucleotide sequence ID" value="NZ_FOUB01000018.1"/>
</dbReference>
<sequence length="180" mass="19090">MHPLIISTLIILLLIAAWQDIRYYRIPNILVFPGAIIGVLLNTLLPQEMGAFGLLTSLAGLGVGLVVLLPLYLLRAMGAGDIKLMAMIGTFVGSTSMLIITLYILLAGGVLALGVALLRGRLSRLLENLKIMLLIRIAGSSMVSISASETFPESTGKLPYGVAITAGTLFYLATAHWVAA</sequence>
<name>A0A1I4P589_9PROT</name>
<evidence type="ECO:0000313" key="4">
    <source>
        <dbReference type="EMBL" id="SFM22523.1"/>
    </source>
</evidence>
<dbReference type="AlphaFoldDB" id="A0A1I4P589"/>
<feature type="domain" description="Prepilin type IV endopeptidase peptidase" evidence="3">
    <location>
        <begin position="9"/>
        <end position="113"/>
    </location>
</feature>
<evidence type="ECO:0000256" key="1">
    <source>
        <dbReference type="ARBA" id="ARBA00005801"/>
    </source>
</evidence>
<feature type="transmembrane region" description="Helical" evidence="2">
    <location>
        <begin position="160"/>
        <end position="179"/>
    </location>
</feature>
<feature type="transmembrane region" description="Helical" evidence="2">
    <location>
        <begin position="52"/>
        <end position="72"/>
    </location>
</feature>
<dbReference type="Pfam" id="PF01478">
    <property type="entry name" value="Peptidase_A24"/>
    <property type="match status" value="1"/>
</dbReference>